<organism evidence="1">
    <name type="scientific">Cacopsylla melanoneura</name>
    <dbReference type="NCBI Taxonomy" id="428564"/>
    <lineage>
        <taxon>Eukaryota</taxon>
        <taxon>Metazoa</taxon>
        <taxon>Ecdysozoa</taxon>
        <taxon>Arthropoda</taxon>
        <taxon>Hexapoda</taxon>
        <taxon>Insecta</taxon>
        <taxon>Pterygota</taxon>
        <taxon>Neoptera</taxon>
        <taxon>Paraneoptera</taxon>
        <taxon>Hemiptera</taxon>
        <taxon>Sternorrhyncha</taxon>
        <taxon>Psylloidea</taxon>
        <taxon>Psyllidae</taxon>
        <taxon>Psyllinae</taxon>
        <taxon>Cacopsylla</taxon>
    </lineage>
</organism>
<protein>
    <submittedName>
        <fullName evidence="1">Uncharacterized protein</fullName>
    </submittedName>
</protein>
<dbReference type="EMBL" id="HBUF01647494">
    <property type="protein sequence ID" value="CAG6786225.1"/>
    <property type="molecule type" value="Transcribed_RNA"/>
</dbReference>
<reference evidence="1" key="1">
    <citation type="submission" date="2021-05" db="EMBL/GenBank/DDBJ databases">
        <authorList>
            <person name="Alioto T."/>
            <person name="Alioto T."/>
            <person name="Gomez Garrido J."/>
        </authorList>
    </citation>
    <scope>NUCLEOTIDE SEQUENCE</scope>
</reference>
<sequence length="101" mass="11693">MKDPRPEGNIVSHKTNFTQQQKKKIKTTFITHHTLKLLSSLRFDFRYYKLTILANIPCNPCVRCTRTREIGEFCATAATIRGTQLLNLKLSLLTNNIRPEM</sequence>
<accession>A0A8D9BLE9</accession>
<dbReference type="EMBL" id="HBUF01470569">
    <property type="protein sequence ID" value="CAG6744583.1"/>
    <property type="molecule type" value="Transcribed_RNA"/>
</dbReference>
<evidence type="ECO:0000313" key="1">
    <source>
        <dbReference type="EMBL" id="CAG6786226.1"/>
    </source>
</evidence>
<proteinExistence type="predicted"/>
<dbReference type="EMBL" id="HBUF01306530">
    <property type="protein sequence ID" value="CAG6692311.1"/>
    <property type="molecule type" value="Transcribed_RNA"/>
</dbReference>
<dbReference type="EMBL" id="HBUF01647495">
    <property type="protein sequence ID" value="CAG6786226.1"/>
    <property type="molecule type" value="Transcribed_RNA"/>
</dbReference>
<name>A0A8D9BLE9_9HEMI</name>
<dbReference type="AlphaFoldDB" id="A0A8D9BLE9"/>